<reference evidence="9" key="2">
    <citation type="submission" date="2020-09" db="EMBL/GenBank/DDBJ databases">
        <authorList>
            <person name="Sun Q."/>
            <person name="Ohkuma M."/>
        </authorList>
    </citation>
    <scope>NUCLEOTIDE SEQUENCE</scope>
    <source>
        <strain evidence="9">JCM 31311</strain>
    </source>
</reference>
<feature type="region of interest" description="Disordered" evidence="6">
    <location>
        <begin position="535"/>
        <end position="562"/>
    </location>
</feature>
<organism evidence="9 10">
    <name type="scientific">Deinococcus ruber</name>
    <dbReference type="NCBI Taxonomy" id="1848197"/>
    <lineage>
        <taxon>Bacteria</taxon>
        <taxon>Thermotogati</taxon>
        <taxon>Deinococcota</taxon>
        <taxon>Deinococci</taxon>
        <taxon>Deinococcales</taxon>
        <taxon>Deinococcaceae</taxon>
        <taxon>Deinococcus</taxon>
    </lineage>
</organism>
<feature type="region of interest" description="Disordered" evidence="6">
    <location>
        <begin position="857"/>
        <end position="880"/>
    </location>
</feature>
<dbReference type="InterPro" id="IPR027417">
    <property type="entry name" value="P-loop_NTPase"/>
</dbReference>
<dbReference type="AlphaFoldDB" id="A0A918F5G8"/>
<evidence type="ECO:0000313" key="10">
    <source>
        <dbReference type="Proteomes" id="UP000603865"/>
    </source>
</evidence>
<sequence>MTAPTPIPAGATQATTVMRAVGVALIGVLVYGLMDALPVVTDLGTRLGTSGYAARVNLSPENMIGLISNCYEFTPCHVWFFKMFWLGFGWWHLLLLPLPLLLLLPLLLNSREKEVPLKNPGSAQWATEETIQPYTVEANKESDPHSGYMGQLITVPEVQPNKGKPKLITAPPPLLLPREPWCQNTIVQGGVGSGKTTGFFQANGALAAHLGQTLILIDTKWPQSDSGLREMLGYWKAMGRDVQLYTPFEANSLRLPMDDSIGSFEEGLRFADAVMPPPEFIEERGAHFKQTQRRVLAAQARVNARRGGNLESLLDIALMTLEQHKEWVKGITDPDEAGDPTELDMLSRIMYGALSRGDKDFMDSMAAIISALRVFFNPAVMRATTAGSPDETIVLETAFRKPTLIYFAVNQEDMLDGSGTILIRLFFRRMVQAVFRVAKSSPGGKLPHLATCQMDEQPSYGRINYLMRISATMRSYRFAIVFGIQNNAQGQLVYGREYWEAISENVIARRIVFPRGLSGKDAEDISHRIGMTTAARTSSGVSNSQSLLGGDQRTTTTSTLQSQPLLPVEEFPSFSIGEAVIISPHHAPIRSAFTPITFEHVLNPAVQKGAANWIHGFYREMMERVPSGMALSEYSNRLIEQGIFTRLTPLQQARNMAELNGFAVVPAEPPTVNSRAEQIAARFTDWMQEVLETGAEVLLSGMTDRHIDLTLTTLKAEGNTDSFVAAKLLDRISAHTVRVSERGRAVLGPATLLRLRDMHLLYPIWTYLEKNGALIEQHPLREALPEDQRAPAVGRLEQDGQLLKLVRSEARTIYPTNVPAFTVTQDGNGTRSRWLNIPVNDAQAIRSAMLAQEEREQMKGAEAEKKMAEKTRLFSRAEGQ</sequence>
<evidence type="ECO:0000256" key="6">
    <source>
        <dbReference type="SAM" id="MobiDB-lite"/>
    </source>
</evidence>
<evidence type="ECO:0000256" key="2">
    <source>
        <dbReference type="ARBA" id="ARBA00022475"/>
    </source>
</evidence>
<dbReference type="CDD" id="cd01127">
    <property type="entry name" value="TrwB_TraG_TraD_VirD4"/>
    <property type="match status" value="1"/>
</dbReference>
<dbReference type="InterPro" id="IPR051539">
    <property type="entry name" value="T4SS-coupling_protein"/>
</dbReference>
<comment type="subcellular location">
    <subcellularLocation>
        <location evidence="1">Cell membrane</location>
        <topology evidence="1">Multi-pass membrane protein</topology>
    </subcellularLocation>
</comment>
<evidence type="ECO:0000256" key="4">
    <source>
        <dbReference type="ARBA" id="ARBA00022989"/>
    </source>
</evidence>
<comment type="caution">
    <text evidence="9">The sequence shown here is derived from an EMBL/GenBank/DDBJ whole genome shotgun (WGS) entry which is preliminary data.</text>
</comment>
<evidence type="ECO:0000313" key="9">
    <source>
        <dbReference type="EMBL" id="GGR09720.1"/>
    </source>
</evidence>
<dbReference type="InterPro" id="IPR032689">
    <property type="entry name" value="TraG-D_C"/>
</dbReference>
<feature type="domain" description="TraD/TraG TraM recognition site" evidence="8">
    <location>
        <begin position="452"/>
        <end position="571"/>
    </location>
</feature>
<dbReference type="Pfam" id="PF12696">
    <property type="entry name" value="TraG-D_C"/>
    <property type="match status" value="1"/>
</dbReference>
<dbReference type="Proteomes" id="UP000603865">
    <property type="component" value="Unassembled WGS sequence"/>
</dbReference>
<keyword evidence="3 7" id="KW-0812">Transmembrane</keyword>
<keyword evidence="4 7" id="KW-1133">Transmembrane helix</keyword>
<feature type="transmembrane region" description="Helical" evidence="7">
    <location>
        <begin position="88"/>
        <end position="108"/>
    </location>
</feature>
<gene>
    <name evidence="9" type="ORF">GCM10008957_23090</name>
</gene>
<dbReference type="SUPFAM" id="SSF52540">
    <property type="entry name" value="P-loop containing nucleoside triphosphate hydrolases"/>
    <property type="match status" value="1"/>
</dbReference>
<dbReference type="Gene3D" id="3.40.50.300">
    <property type="entry name" value="P-loop containing nucleotide triphosphate hydrolases"/>
    <property type="match status" value="1"/>
</dbReference>
<dbReference type="GO" id="GO:0005886">
    <property type="term" value="C:plasma membrane"/>
    <property type="evidence" value="ECO:0007669"/>
    <property type="project" value="UniProtKB-SubCell"/>
</dbReference>
<accession>A0A918F5G8</accession>
<dbReference type="EMBL" id="BMQL01000011">
    <property type="protein sequence ID" value="GGR09720.1"/>
    <property type="molecule type" value="Genomic_DNA"/>
</dbReference>
<evidence type="ECO:0000256" key="5">
    <source>
        <dbReference type="ARBA" id="ARBA00023136"/>
    </source>
</evidence>
<evidence type="ECO:0000256" key="1">
    <source>
        <dbReference type="ARBA" id="ARBA00004651"/>
    </source>
</evidence>
<proteinExistence type="predicted"/>
<evidence type="ECO:0000259" key="8">
    <source>
        <dbReference type="Pfam" id="PF12696"/>
    </source>
</evidence>
<evidence type="ECO:0000256" key="3">
    <source>
        <dbReference type="ARBA" id="ARBA00022692"/>
    </source>
</evidence>
<dbReference type="PANTHER" id="PTHR37937">
    <property type="entry name" value="CONJUGATIVE TRANSFER: DNA TRANSPORT"/>
    <property type="match status" value="1"/>
</dbReference>
<evidence type="ECO:0000256" key="7">
    <source>
        <dbReference type="SAM" id="Phobius"/>
    </source>
</evidence>
<dbReference type="PANTHER" id="PTHR37937:SF1">
    <property type="entry name" value="CONJUGATIVE TRANSFER: DNA TRANSPORT"/>
    <property type="match status" value="1"/>
</dbReference>
<feature type="compositionally biased region" description="Basic and acidic residues" evidence="6">
    <location>
        <begin position="857"/>
        <end position="872"/>
    </location>
</feature>
<feature type="compositionally biased region" description="Polar residues" evidence="6">
    <location>
        <begin position="535"/>
        <end position="547"/>
    </location>
</feature>
<reference evidence="9" key="1">
    <citation type="journal article" date="2014" name="Int. J. Syst. Evol. Microbiol.">
        <title>Complete genome sequence of Corynebacterium casei LMG S-19264T (=DSM 44701T), isolated from a smear-ripened cheese.</title>
        <authorList>
            <consortium name="US DOE Joint Genome Institute (JGI-PGF)"/>
            <person name="Walter F."/>
            <person name="Albersmeier A."/>
            <person name="Kalinowski J."/>
            <person name="Ruckert C."/>
        </authorList>
    </citation>
    <scope>NUCLEOTIDE SEQUENCE</scope>
    <source>
        <strain evidence="9">JCM 31311</strain>
    </source>
</reference>
<keyword evidence="10" id="KW-1185">Reference proteome</keyword>
<name>A0A918F5G8_9DEIO</name>
<keyword evidence="2" id="KW-1003">Cell membrane</keyword>
<keyword evidence="5 7" id="KW-0472">Membrane</keyword>
<protein>
    <recommendedName>
        <fullName evidence="8">TraD/TraG TraM recognition site domain-containing protein</fullName>
    </recommendedName>
</protein>
<feature type="transmembrane region" description="Helical" evidence="7">
    <location>
        <begin position="16"/>
        <end position="34"/>
    </location>
</feature>